<proteinExistence type="predicted"/>
<sequence length="98" mass="11160">MSNEFRVRLLLALQSSLLGCISSNIRAVSCSVVEENITVQVIFDGHIADEDRGSMEKVGSEFASHFDHELVNVECIRIDAPQPFYDRLLCLRVYERKE</sequence>
<protein>
    <submittedName>
        <fullName evidence="1">Uncharacterized protein</fullName>
    </submittedName>
</protein>
<reference evidence="2" key="1">
    <citation type="submission" date="2017-04" db="EMBL/GenBank/DDBJ databases">
        <authorList>
            <person name="Varghese N."/>
            <person name="Submissions S."/>
        </authorList>
    </citation>
    <scope>NUCLEOTIDE SEQUENCE [LARGE SCALE GENOMIC DNA]</scope>
    <source>
        <strain evidence="2">Ballard 720</strain>
    </source>
</reference>
<accession>A0A1X7HCI6</accession>
<dbReference type="STRING" id="28094.SAMN06295900_1326"/>
<dbReference type="InterPro" id="IPR058702">
    <property type="entry name" value="MafI2-like"/>
</dbReference>
<gene>
    <name evidence="1" type="ORF">SAMN06295900_1326</name>
</gene>
<organism evidence="1 2">
    <name type="scientific">Trinickia caryophylli</name>
    <name type="common">Paraburkholderia caryophylli</name>
    <dbReference type="NCBI Taxonomy" id="28094"/>
    <lineage>
        <taxon>Bacteria</taxon>
        <taxon>Pseudomonadati</taxon>
        <taxon>Pseudomonadota</taxon>
        <taxon>Betaproteobacteria</taxon>
        <taxon>Burkholderiales</taxon>
        <taxon>Burkholderiaceae</taxon>
        <taxon>Trinickia</taxon>
    </lineage>
</organism>
<evidence type="ECO:0000313" key="2">
    <source>
        <dbReference type="Proteomes" id="UP000192911"/>
    </source>
</evidence>
<dbReference type="AlphaFoldDB" id="A0A1X7HCI6"/>
<dbReference type="PROSITE" id="PS51257">
    <property type="entry name" value="PROKAR_LIPOPROTEIN"/>
    <property type="match status" value="1"/>
</dbReference>
<dbReference type="EMBL" id="FXAH01000032">
    <property type="protein sequence ID" value="SMF83408.1"/>
    <property type="molecule type" value="Genomic_DNA"/>
</dbReference>
<evidence type="ECO:0000313" key="1">
    <source>
        <dbReference type="EMBL" id="SMF83408.1"/>
    </source>
</evidence>
<dbReference type="Proteomes" id="UP000192911">
    <property type="component" value="Unassembled WGS sequence"/>
</dbReference>
<name>A0A1X7HCI6_TRICW</name>
<dbReference type="Pfam" id="PF26541">
    <property type="entry name" value="MafI2"/>
    <property type="match status" value="1"/>
</dbReference>
<dbReference type="OrthoDB" id="9110068at2"/>
<keyword evidence="2" id="KW-1185">Reference proteome</keyword>